<organism evidence="1 2">
    <name type="scientific">Limosa lapponica baueri</name>
    <dbReference type="NCBI Taxonomy" id="1758121"/>
    <lineage>
        <taxon>Eukaryota</taxon>
        <taxon>Metazoa</taxon>
        <taxon>Chordata</taxon>
        <taxon>Craniata</taxon>
        <taxon>Vertebrata</taxon>
        <taxon>Euteleostomi</taxon>
        <taxon>Archelosauria</taxon>
        <taxon>Archosauria</taxon>
        <taxon>Dinosauria</taxon>
        <taxon>Saurischia</taxon>
        <taxon>Theropoda</taxon>
        <taxon>Coelurosauria</taxon>
        <taxon>Aves</taxon>
        <taxon>Neognathae</taxon>
        <taxon>Neoaves</taxon>
        <taxon>Charadriiformes</taxon>
        <taxon>Scolopacidae</taxon>
        <taxon>Limosa</taxon>
    </lineage>
</organism>
<dbReference type="EMBL" id="KZ505651">
    <property type="protein sequence ID" value="PKU48520.1"/>
    <property type="molecule type" value="Genomic_DNA"/>
</dbReference>
<accession>A0A2I0UR55</accession>
<reference evidence="2" key="1">
    <citation type="submission" date="2017-11" db="EMBL/GenBank/DDBJ databases">
        <authorList>
            <person name="Lima N.C."/>
            <person name="Parody-Merino A.M."/>
            <person name="Battley P.F."/>
            <person name="Fidler A.E."/>
            <person name="Prosdocimi F."/>
        </authorList>
    </citation>
    <scope>NUCLEOTIDE SEQUENCE [LARGE SCALE GENOMIC DNA]</scope>
</reference>
<keyword evidence="2" id="KW-1185">Reference proteome</keyword>
<dbReference type="AlphaFoldDB" id="A0A2I0UR55"/>
<reference evidence="2" key="2">
    <citation type="submission" date="2017-12" db="EMBL/GenBank/DDBJ databases">
        <title>Genome sequence of the Bar-tailed Godwit (Limosa lapponica baueri).</title>
        <authorList>
            <person name="Lima N.C.B."/>
            <person name="Parody-Merino A.M."/>
            <person name="Battley P.F."/>
            <person name="Fidler A.E."/>
            <person name="Prosdocimi F."/>
        </authorList>
    </citation>
    <scope>NUCLEOTIDE SEQUENCE [LARGE SCALE GENOMIC DNA]</scope>
</reference>
<proteinExistence type="predicted"/>
<dbReference type="PANTHER" id="PTHR33332">
    <property type="entry name" value="REVERSE TRANSCRIPTASE DOMAIN-CONTAINING PROTEIN"/>
    <property type="match status" value="1"/>
</dbReference>
<dbReference type="Proteomes" id="UP000233556">
    <property type="component" value="Unassembled WGS sequence"/>
</dbReference>
<sequence>MECTLSKFADDTKLGGVIGTMEGCAAVQQDLNRLEGWAGRNWMKFNKGKCRVLHLGRNNPMHQYRLGADLLESSSEEKDLGVLVDNRMTMSQQRALVAKKANGILGCIKKSVTSRSREVILPLYSALVKPHLEYCVQFWAPKFKKDRELLERVQQRATKMIRGLEHLPYEERLRDLGLFSLEKRRLRGDLINAYKYLKDAHVPKRLATEEHQNDQQVDQAAKIGVGQVDLDWQHSRGCCVSDLCLCPAAQIFIPLRPRMMQGPVSMCDGTFLGAAALFSTDCYGKEYLVIMLHVSLYLFISQFNLWASYGKFGWGTENPKILHSS</sequence>
<dbReference type="PRINTS" id="PR01345">
    <property type="entry name" value="CERVTRCPTASE"/>
</dbReference>
<evidence type="ECO:0008006" key="3">
    <source>
        <dbReference type="Google" id="ProtNLM"/>
    </source>
</evidence>
<gene>
    <name evidence="1" type="ORF">llap_1148</name>
</gene>
<evidence type="ECO:0000313" key="2">
    <source>
        <dbReference type="Proteomes" id="UP000233556"/>
    </source>
</evidence>
<protein>
    <recommendedName>
        <fullName evidence="3">Reverse transcriptase domain-containing protein</fullName>
    </recommendedName>
</protein>
<name>A0A2I0UR55_LIMLA</name>
<evidence type="ECO:0000313" key="1">
    <source>
        <dbReference type="EMBL" id="PKU48520.1"/>
    </source>
</evidence>
<dbReference type="OrthoDB" id="9185178at2759"/>